<gene>
    <name evidence="1" type="ORF">GDO78_004826</name>
</gene>
<dbReference type="Proteomes" id="UP000770717">
    <property type="component" value="Unassembled WGS sequence"/>
</dbReference>
<evidence type="ECO:0000313" key="1">
    <source>
        <dbReference type="EMBL" id="KAG9488486.1"/>
    </source>
</evidence>
<name>A0A8J6FIR3_ELECQ</name>
<dbReference type="AlphaFoldDB" id="A0A8J6FIR3"/>
<accession>A0A8J6FIR3</accession>
<comment type="caution">
    <text evidence="1">The sequence shown here is derived from an EMBL/GenBank/DDBJ whole genome shotgun (WGS) entry which is preliminary data.</text>
</comment>
<sequence>MLVVSKNQQGPKEQKCHMYSVRLEEVLPRTYEGVTHLHALLTTSSYHHLLCRGLTDASLGLPMASSSGSMTRGWKTQEIMSVVLLDSSAYCSILRMFGWTW</sequence>
<reference evidence="1" key="1">
    <citation type="thesis" date="2020" institute="ProQuest LLC" country="789 East Eisenhower Parkway, Ann Arbor, MI, USA">
        <title>Comparative Genomics and Chromosome Evolution.</title>
        <authorList>
            <person name="Mudd A.B."/>
        </authorList>
    </citation>
    <scope>NUCLEOTIDE SEQUENCE</scope>
    <source>
        <strain evidence="1">HN-11 Male</strain>
        <tissue evidence="1">Kidney and liver</tissue>
    </source>
</reference>
<protein>
    <submittedName>
        <fullName evidence="1">Uncharacterized protein</fullName>
    </submittedName>
</protein>
<organism evidence="1 2">
    <name type="scientific">Eleutherodactylus coqui</name>
    <name type="common">Puerto Rican coqui</name>
    <dbReference type="NCBI Taxonomy" id="57060"/>
    <lineage>
        <taxon>Eukaryota</taxon>
        <taxon>Metazoa</taxon>
        <taxon>Chordata</taxon>
        <taxon>Craniata</taxon>
        <taxon>Vertebrata</taxon>
        <taxon>Euteleostomi</taxon>
        <taxon>Amphibia</taxon>
        <taxon>Batrachia</taxon>
        <taxon>Anura</taxon>
        <taxon>Neobatrachia</taxon>
        <taxon>Hyloidea</taxon>
        <taxon>Eleutherodactylidae</taxon>
        <taxon>Eleutherodactylinae</taxon>
        <taxon>Eleutherodactylus</taxon>
        <taxon>Eleutherodactylus</taxon>
    </lineage>
</organism>
<evidence type="ECO:0000313" key="2">
    <source>
        <dbReference type="Proteomes" id="UP000770717"/>
    </source>
</evidence>
<proteinExistence type="predicted"/>
<dbReference type="EMBL" id="WNTK01000002">
    <property type="protein sequence ID" value="KAG9488486.1"/>
    <property type="molecule type" value="Genomic_DNA"/>
</dbReference>
<keyword evidence="2" id="KW-1185">Reference proteome</keyword>